<gene>
    <name evidence="2" type="ORF">M6D89_04090</name>
</gene>
<protein>
    <submittedName>
        <fullName evidence="2">Cache domain-containing protein</fullName>
    </submittedName>
</protein>
<dbReference type="Gene3D" id="3.30.450.20">
    <property type="entry name" value="PAS domain"/>
    <property type="match status" value="2"/>
</dbReference>
<reference evidence="2" key="2">
    <citation type="submission" date="2023-01" db="EMBL/GenBank/DDBJ databases">
        <title>Gilvimarinus xylanilyticus HB14 isolated from Caulerpa lentillifera aquaculture base in Hainan, China.</title>
        <authorList>
            <person name="Zhang Y.-J."/>
        </authorList>
    </citation>
    <scope>NUCLEOTIDE SEQUENCE</scope>
    <source>
        <strain evidence="2">HB14</strain>
    </source>
</reference>
<dbReference type="SUPFAM" id="SSF103190">
    <property type="entry name" value="Sensory domain-like"/>
    <property type="match status" value="1"/>
</dbReference>
<dbReference type="Proteomes" id="UP001139319">
    <property type="component" value="Unassembled WGS sequence"/>
</dbReference>
<accession>A0A9X2HVL5</accession>
<keyword evidence="3" id="KW-1185">Reference proteome</keyword>
<name>A0A9X2HVL5_9GAMM</name>
<organism evidence="2 3">
    <name type="scientific">Gilvimarinus xylanilyticus</name>
    <dbReference type="NCBI Taxonomy" id="2944139"/>
    <lineage>
        <taxon>Bacteria</taxon>
        <taxon>Pseudomonadati</taxon>
        <taxon>Pseudomonadota</taxon>
        <taxon>Gammaproteobacteria</taxon>
        <taxon>Cellvibrionales</taxon>
        <taxon>Cellvibrionaceae</taxon>
        <taxon>Gilvimarinus</taxon>
    </lineage>
</organism>
<evidence type="ECO:0000313" key="2">
    <source>
        <dbReference type="EMBL" id="MCP8898474.1"/>
    </source>
</evidence>
<comment type="caution">
    <text evidence="2">The sequence shown here is derived from an EMBL/GenBank/DDBJ whole genome shotgun (WGS) entry which is preliminary data.</text>
</comment>
<dbReference type="AlphaFoldDB" id="A0A9X2HVL5"/>
<reference evidence="2" key="1">
    <citation type="submission" date="2022-05" db="EMBL/GenBank/DDBJ databases">
        <authorList>
            <person name="Sun H.-N."/>
        </authorList>
    </citation>
    <scope>NUCLEOTIDE SEQUENCE</scope>
    <source>
        <strain evidence="2">HB14</strain>
    </source>
</reference>
<proteinExistence type="predicted"/>
<keyword evidence="1" id="KW-1133">Transmembrane helix</keyword>
<feature type="transmembrane region" description="Helical" evidence="1">
    <location>
        <begin position="18"/>
        <end position="41"/>
    </location>
</feature>
<keyword evidence="1" id="KW-0472">Membrane</keyword>
<evidence type="ECO:0000256" key="1">
    <source>
        <dbReference type="SAM" id="Phobius"/>
    </source>
</evidence>
<dbReference type="RefSeq" id="WP_253966750.1">
    <property type="nucleotide sequence ID" value="NZ_JAMFTH010000001.1"/>
</dbReference>
<keyword evidence="1" id="KW-0812">Transmembrane</keyword>
<sequence length="295" mass="33647">MTPQTPPKRGLRFSIRSLVVSIVAVTIVLTAILAIGLQYYFTRDMAIDAARDRYQLAAENTASYIESEESRGMQLTELLARYPSLMDTENQSVSMRDLFAEVMLNRPIFYSIYIGFPNGDFYEVINLDNGPGVREGVGADDTDRWAVNRVRQINGIRQRELYFYDSEFSLKHQRTEPTSYDVRERQWFIHAKHDRATRSEPYLFQYTQHAGKTFSVKIPKSEAVLAIDVTLDAFSNYLRQTNLGDSSEVYVYTQSGQIIASSQLKETSTELPAVTPLTLSGEERRYLDSLGRSGR</sequence>
<dbReference type="InterPro" id="IPR029151">
    <property type="entry name" value="Sensor-like_sf"/>
</dbReference>
<evidence type="ECO:0000313" key="3">
    <source>
        <dbReference type="Proteomes" id="UP001139319"/>
    </source>
</evidence>
<dbReference type="EMBL" id="JAMFTH010000001">
    <property type="protein sequence ID" value="MCP8898474.1"/>
    <property type="molecule type" value="Genomic_DNA"/>
</dbReference>